<dbReference type="PROSITE" id="PS00036">
    <property type="entry name" value="BZIP_BASIC"/>
    <property type="match status" value="1"/>
</dbReference>
<dbReference type="Gene3D" id="1.20.5.170">
    <property type="match status" value="1"/>
</dbReference>
<name>A0A2I7UGH8_9EURO</name>
<dbReference type="SUPFAM" id="SSF57959">
    <property type="entry name" value="Leucine zipper domain"/>
    <property type="match status" value="1"/>
</dbReference>
<feature type="region of interest" description="Disordered" evidence="2">
    <location>
        <begin position="41"/>
        <end position="139"/>
    </location>
</feature>
<dbReference type="PROSITE" id="PS50217">
    <property type="entry name" value="BZIP"/>
    <property type="match status" value="1"/>
</dbReference>
<dbReference type="EMBL" id="MG701896">
    <property type="protein sequence ID" value="AUS29497.1"/>
    <property type="molecule type" value="Genomic_DNA"/>
</dbReference>
<feature type="domain" description="BZIP" evidence="3">
    <location>
        <begin position="147"/>
        <end position="210"/>
    </location>
</feature>
<evidence type="ECO:0000256" key="2">
    <source>
        <dbReference type="SAM" id="MobiDB-lite"/>
    </source>
</evidence>
<accession>A0A2I7UGH8</accession>
<evidence type="ECO:0000256" key="1">
    <source>
        <dbReference type="SAM" id="Coils"/>
    </source>
</evidence>
<sequence length="238" mass="26718">MDDTLLSTDLPGDWTDMLAHFDGNESGSTAQFESMISRGAFKSNDSFETPLGQTNEQFSQSTTMSQFDELDRILGVQPVGAGNDAPGLSTLPTDRAQDSFSLPLTSSTTDQEQSDTSAKPNSAEAHSPYSEPHPTLEKSVEVKQLRQKYHEKYKERNRLAAGKSRQKQVDLIALLEAERRDEERRRRALEDEIRKIQKDLLAIKQELHSHIRLSNCINMMSQGARLQTLGLLAQDILR</sequence>
<feature type="coiled-coil region" evidence="1">
    <location>
        <begin position="165"/>
        <end position="206"/>
    </location>
</feature>
<feature type="compositionally biased region" description="Low complexity" evidence="2">
    <location>
        <begin position="105"/>
        <end position="117"/>
    </location>
</feature>
<dbReference type="InterPro" id="IPR046347">
    <property type="entry name" value="bZIP_sf"/>
</dbReference>
<dbReference type="InterPro" id="IPR004827">
    <property type="entry name" value="bZIP"/>
</dbReference>
<dbReference type="GO" id="GO:0003700">
    <property type="term" value="F:DNA-binding transcription factor activity"/>
    <property type="evidence" value="ECO:0007669"/>
    <property type="project" value="InterPro"/>
</dbReference>
<keyword evidence="1" id="KW-0175">Coiled coil</keyword>
<dbReference type="AlphaFoldDB" id="A0A2I7UGH8"/>
<proteinExistence type="predicted"/>
<organism evidence="4">
    <name type="scientific">Aspergillus westerdijkiae</name>
    <dbReference type="NCBI Taxonomy" id="357447"/>
    <lineage>
        <taxon>Eukaryota</taxon>
        <taxon>Fungi</taxon>
        <taxon>Dikarya</taxon>
        <taxon>Ascomycota</taxon>
        <taxon>Pezizomycotina</taxon>
        <taxon>Eurotiomycetes</taxon>
        <taxon>Eurotiomycetidae</taxon>
        <taxon>Eurotiales</taxon>
        <taxon>Aspergillaceae</taxon>
        <taxon>Aspergillus</taxon>
        <taxon>Aspergillus subgen. Circumdati</taxon>
    </lineage>
</organism>
<reference evidence="4" key="1">
    <citation type="journal article" date="2018" name="Int. J. Food Microbiol.">
        <title>Description of an orthologous cluster of ochratoxin A biosynthetic genes in Aspergillus and Penicillium species. A comparative analysis.</title>
        <authorList>
            <person name="Gil-Serna J."/>
            <person name="Garcia-Diaz M."/>
            <person name="Gonzalez-Jaen M.T."/>
            <person name="Vazquez C."/>
            <person name="Patino B."/>
        </authorList>
    </citation>
    <scope>NUCLEOTIDE SEQUENCE</scope>
</reference>
<evidence type="ECO:0000313" key="4">
    <source>
        <dbReference type="EMBL" id="AUS29497.1"/>
    </source>
</evidence>
<protein>
    <submittedName>
        <fullName evidence="4">BZIP transcription factor</fullName>
    </submittedName>
</protein>
<evidence type="ECO:0000259" key="3">
    <source>
        <dbReference type="PROSITE" id="PS50217"/>
    </source>
</evidence>
<feature type="compositionally biased region" description="Polar residues" evidence="2">
    <location>
        <begin position="43"/>
        <end position="66"/>
    </location>
</feature>